<protein>
    <submittedName>
        <fullName evidence="2">DUF1275 domain-containing protein</fullName>
    </submittedName>
</protein>
<sequence length="232" mass="24939">MQSHTAGEQNLAVSFAFIAGFVDSIGFLFLGGVFLSFMSGNTTRIATAVVDGNGELTLLAGSAVLFFLLGVMEGAVVRRVAKRRLRPDRVREVVMVNMCILFTVAALLVLLDAPRIAIIAASLGIGAMNSIFEREGEVAIALTYMTGTLVKMGQRFVDSFFGGSHAAWLGHLRMWAGLTFGAFAGALVYRFLGMHSLIPVTLLTWGVTGIALLTRIYGRRHGSVVKVRVDPN</sequence>
<evidence type="ECO:0000256" key="1">
    <source>
        <dbReference type="SAM" id="Phobius"/>
    </source>
</evidence>
<name>A0ABT2FZM3_9CORY</name>
<dbReference type="PANTHER" id="PTHR37314:SF4">
    <property type="entry name" value="UPF0700 TRANSMEMBRANE PROTEIN YOAK"/>
    <property type="match status" value="1"/>
</dbReference>
<dbReference type="PANTHER" id="PTHR37314">
    <property type="entry name" value="SLR0142 PROTEIN"/>
    <property type="match status" value="1"/>
</dbReference>
<keyword evidence="1" id="KW-1133">Transmembrane helix</keyword>
<dbReference type="Pfam" id="PF06912">
    <property type="entry name" value="DUF1275"/>
    <property type="match status" value="1"/>
</dbReference>
<keyword evidence="1" id="KW-0812">Transmembrane</keyword>
<accession>A0ABT2FZM3</accession>
<gene>
    <name evidence="2" type="ORF">NYP18_11015</name>
</gene>
<proteinExistence type="predicted"/>
<feature type="transmembrane region" description="Helical" evidence="1">
    <location>
        <begin position="174"/>
        <end position="192"/>
    </location>
</feature>
<organism evidence="2 3">
    <name type="scientific">Corynebacterium lemuris</name>
    <dbReference type="NCBI Taxonomy" id="1859292"/>
    <lineage>
        <taxon>Bacteria</taxon>
        <taxon>Bacillati</taxon>
        <taxon>Actinomycetota</taxon>
        <taxon>Actinomycetes</taxon>
        <taxon>Mycobacteriales</taxon>
        <taxon>Corynebacteriaceae</taxon>
        <taxon>Corynebacterium</taxon>
    </lineage>
</organism>
<keyword evidence="1" id="KW-0472">Membrane</keyword>
<feature type="transmembrane region" description="Helical" evidence="1">
    <location>
        <begin position="93"/>
        <end position="110"/>
    </location>
</feature>
<feature type="transmembrane region" description="Helical" evidence="1">
    <location>
        <begin position="12"/>
        <end position="38"/>
    </location>
</feature>
<dbReference type="InterPro" id="IPR010699">
    <property type="entry name" value="DUF1275"/>
</dbReference>
<dbReference type="Proteomes" id="UP001205965">
    <property type="component" value="Unassembled WGS sequence"/>
</dbReference>
<evidence type="ECO:0000313" key="2">
    <source>
        <dbReference type="EMBL" id="MCS5480185.1"/>
    </source>
</evidence>
<comment type="caution">
    <text evidence="2">The sequence shown here is derived from an EMBL/GenBank/DDBJ whole genome shotgun (WGS) entry which is preliminary data.</text>
</comment>
<evidence type="ECO:0000313" key="3">
    <source>
        <dbReference type="Proteomes" id="UP001205965"/>
    </source>
</evidence>
<reference evidence="2 3" key="1">
    <citation type="submission" date="2022-08" db="EMBL/GenBank/DDBJ databases">
        <title>YIM 101645 draft genome.</title>
        <authorList>
            <person name="Chen X."/>
        </authorList>
    </citation>
    <scope>NUCLEOTIDE SEQUENCE [LARGE SCALE GENOMIC DNA]</scope>
    <source>
        <strain evidence="2 3">YIM 101645</strain>
    </source>
</reference>
<feature type="transmembrane region" description="Helical" evidence="1">
    <location>
        <begin position="58"/>
        <end position="81"/>
    </location>
</feature>
<dbReference type="EMBL" id="JANWTC010000008">
    <property type="protein sequence ID" value="MCS5480185.1"/>
    <property type="molecule type" value="Genomic_DNA"/>
</dbReference>
<keyword evidence="3" id="KW-1185">Reference proteome</keyword>
<feature type="transmembrane region" description="Helical" evidence="1">
    <location>
        <begin position="198"/>
        <end position="218"/>
    </location>
</feature>
<dbReference type="RefSeq" id="WP_259428247.1">
    <property type="nucleotide sequence ID" value="NZ_JANWTC010000008.1"/>
</dbReference>